<evidence type="ECO:0000313" key="1">
    <source>
        <dbReference type="EMBL" id="GIX78867.1"/>
    </source>
</evidence>
<reference evidence="1 2" key="1">
    <citation type="submission" date="2021-06" db="EMBL/GenBank/DDBJ databases">
        <title>Caerostris extrusa draft genome.</title>
        <authorList>
            <person name="Kono N."/>
            <person name="Arakawa K."/>
        </authorList>
    </citation>
    <scope>NUCLEOTIDE SEQUENCE [LARGE SCALE GENOMIC DNA]</scope>
</reference>
<protein>
    <submittedName>
        <fullName evidence="1">Uncharacterized protein</fullName>
    </submittedName>
</protein>
<keyword evidence="2" id="KW-1185">Reference proteome</keyword>
<dbReference type="Proteomes" id="UP001054945">
    <property type="component" value="Unassembled WGS sequence"/>
</dbReference>
<evidence type="ECO:0000313" key="2">
    <source>
        <dbReference type="Proteomes" id="UP001054945"/>
    </source>
</evidence>
<organism evidence="1 2">
    <name type="scientific">Caerostris extrusa</name>
    <name type="common">Bark spider</name>
    <name type="synonym">Caerostris bankana</name>
    <dbReference type="NCBI Taxonomy" id="172846"/>
    <lineage>
        <taxon>Eukaryota</taxon>
        <taxon>Metazoa</taxon>
        <taxon>Ecdysozoa</taxon>
        <taxon>Arthropoda</taxon>
        <taxon>Chelicerata</taxon>
        <taxon>Arachnida</taxon>
        <taxon>Araneae</taxon>
        <taxon>Araneomorphae</taxon>
        <taxon>Entelegynae</taxon>
        <taxon>Araneoidea</taxon>
        <taxon>Araneidae</taxon>
        <taxon>Caerostris</taxon>
    </lineage>
</organism>
<name>A0AAV4N5M6_CAEEX</name>
<accession>A0AAV4N5M6</accession>
<sequence length="123" mass="13858">MWLFVFLDCEGSICNAKIERDARKIHIKDVAGAMDAIQSSEVLFTKMGIFTQTPRIGRKLEAFLEFVLFPPPTEPNGRTSLIYRSIIPTAAIDADVLGFQPGSVIITSVLWLLFIEWVPLFQQ</sequence>
<gene>
    <name evidence="1" type="ORF">CEXT_804141</name>
</gene>
<dbReference type="AlphaFoldDB" id="A0AAV4N5M6"/>
<proteinExistence type="predicted"/>
<comment type="caution">
    <text evidence="1">The sequence shown here is derived from an EMBL/GenBank/DDBJ whole genome shotgun (WGS) entry which is preliminary data.</text>
</comment>
<dbReference type="EMBL" id="BPLR01020444">
    <property type="protein sequence ID" value="GIX78867.1"/>
    <property type="molecule type" value="Genomic_DNA"/>
</dbReference>